<dbReference type="PROSITE" id="PS50186">
    <property type="entry name" value="DEP"/>
    <property type="match status" value="1"/>
</dbReference>
<feature type="domain" description="DEP" evidence="3">
    <location>
        <begin position="24"/>
        <end position="108"/>
    </location>
</feature>
<dbReference type="InterPro" id="IPR036390">
    <property type="entry name" value="WH_DNA-bd_sf"/>
</dbReference>
<dbReference type="FunFam" id="1.10.10.10:FF:000182">
    <property type="entry name" value="DEP domain-containing protein 1B isoform 1"/>
    <property type="match status" value="1"/>
</dbReference>
<dbReference type="PANTHER" id="PTHR16206:SF12">
    <property type="entry name" value="DEP DOMAIN-CONTAINING PROTEIN 1A"/>
    <property type="match status" value="1"/>
</dbReference>
<protein>
    <recommendedName>
        <fullName evidence="3">DEP domain-containing protein</fullName>
    </recommendedName>
</protein>
<reference evidence="5" key="1">
    <citation type="journal article" date="2014" name="Science">
        <title>Nonhuman genetics. Genomic basis for the convergent evolution of electric organs.</title>
        <authorList>
            <person name="Gallant J.R."/>
            <person name="Traeger L.L."/>
            <person name="Volkening J.D."/>
            <person name="Moffett H."/>
            <person name="Chen P.H."/>
            <person name="Novina C.D."/>
            <person name="Phillips G.N.Jr."/>
            <person name="Anand R."/>
            <person name="Wells G.B."/>
            <person name="Pinch M."/>
            <person name="Guth R."/>
            <person name="Unguez G.A."/>
            <person name="Albert J.S."/>
            <person name="Zakon H.H."/>
            <person name="Samanta M.P."/>
            <person name="Sussman M.R."/>
        </authorList>
    </citation>
    <scope>NUCLEOTIDE SEQUENCE [LARGE SCALE GENOMIC DNA]</scope>
</reference>
<sequence>MDTHIITPGPYRATKLWNEVTKLFRAGMPLKKHRQHFKVYTNCFTATAAVDWLHELLRSNSNFGPEVTRQQTVQLMKKFLKNHVIEDVKGRWGLEHLEDNSVLYRFPSTSPLKPVPVCPQSIRGKSVILKEKEGFFKLRGSKKFAQEIQENIAPPAEDAPTGTPSDETVDYRDITEEDIQDIWKTVTLTHLQKMLGLPSLDDILNPAQVCPHFIIYNMTKVNKHGVVALEDRMDDLPHWVLSAMKCLANWPKFDSTQPSYPGFERDVFRTVSDYFCSLPQPLLTFQYYELFVNILVLCGYVTAPRIQRGKRKNLEEPSCQQPAKAPHLNNARLFRSTECLLLSLIRKQSFEEDESPMREVLTTKVKTRSAAPRARSNTGAPVSRFRPRSCSLERILDESADSCSKRELFRSAESLTSCRTNGQGSSSRASPSSDASAGGAGDMHFSQNSTFRPRPRSIGNCLDLVNVAEHAPMSASTFSINAPVAEITMRPDFSSTISLRGLGSDRLHGSCLDVGIGPALTRRCHSSLDLCRPVPALPSVSSVARRLTLLQPALERLAIEALQLCTLLLPPASRRKLQLLLRMVSRMSQNVDMPQLHDVISTRTLLVQTFSRCVLSCEEDMDLDELLATRLLSFLMDHHQEVMQVPLYLRNAVEDHIAYLRSQVIDSFTNGSSLPTYSFCRQISMQEFEEQKLSLSQAAVSDLLESLIKDKAMLAKEKKKKLKLFQKEYPDIYSRRFPTTESEAQLFTNKPKIKPPMLIGMKKTRAFSIRN</sequence>
<dbReference type="STRING" id="8005.ENSEEEP00000013306"/>
<dbReference type="SUPFAM" id="SSF46785">
    <property type="entry name" value="Winged helix' DNA-binding domain"/>
    <property type="match status" value="1"/>
</dbReference>
<feature type="region of interest" description="Disordered" evidence="2">
    <location>
        <begin position="415"/>
        <end position="452"/>
    </location>
</feature>
<dbReference type="SMART" id="SM00049">
    <property type="entry name" value="DEP"/>
    <property type="match status" value="1"/>
</dbReference>
<dbReference type="Ensembl" id="ENSEEET00000013472.2">
    <property type="protein sequence ID" value="ENSEEEP00000013306.2"/>
    <property type="gene ID" value="ENSEEEG00000006652.2"/>
</dbReference>
<reference evidence="5" key="2">
    <citation type="journal article" date="2017" name="Sci. Adv.">
        <title>A tail of two voltages: Proteomic comparison of the three electric organs of the electric eel.</title>
        <authorList>
            <person name="Traeger L.L."/>
            <person name="Sabat G."/>
            <person name="Barrett-Wilt G.A."/>
            <person name="Wells G.B."/>
            <person name="Sussman M.R."/>
        </authorList>
    </citation>
    <scope>NUCLEOTIDE SEQUENCE [LARGE SCALE GENOMIC DNA]</scope>
</reference>
<evidence type="ECO:0000313" key="5">
    <source>
        <dbReference type="Proteomes" id="UP000314983"/>
    </source>
</evidence>
<keyword evidence="1" id="KW-0343">GTPase activation</keyword>
<organism evidence="4 5">
    <name type="scientific">Electrophorus electricus</name>
    <name type="common">Electric eel</name>
    <name type="synonym">Gymnotus electricus</name>
    <dbReference type="NCBI Taxonomy" id="8005"/>
    <lineage>
        <taxon>Eukaryota</taxon>
        <taxon>Metazoa</taxon>
        <taxon>Chordata</taxon>
        <taxon>Craniata</taxon>
        <taxon>Vertebrata</taxon>
        <taxon>Euteleostomi</taxon>
        <taxon>Actinopterygii</taxon>
        <taxon>Neopterygii</taxon>
        <taxon>Teleostei</taxon>
        <taxon>Ostariophysi</taxon>
        <taxon>Gymnotiformes</taxon>
        <taxon>Gymnotoidei</taxon>
        <taxon>Gymnotidae</taxon>
        <taxon>Electrophorus</taxon>
    </lineage>
</organism>
<feature type="compositionally biased region" description="Low complexity" evidence="2">
    <location>
        <begin position="424"/>
        <end position="437"/>
    </location>
</feature>
<gene>
    <name evidence="4" type="primary">depdc1a</name>
</gene>
<evidence type="ECO:0000313" key="4">
    <source>
        <dbReference type="Ensembl" id="ENSEEEP00000013306.2"/>
    </source>
</evidence>
<reference evidence="4" key="5">
    <citation type="submission" date="2025-09" db="UniProtKB">
        <authorList>
            <consortium name="Ensembl"/>
        </authorList>
    </citation>
    <scope>IDENTIFICATION</scope>
</reference>
<proteinExistence type="predicted"/>
<keyword evidence="5" id="KW-1185">Reference proteome</keyword>
<dbReference type="GO" id="GO:0005096">
    <property type="term" value="F:GTPase activator activity"/>
    <property type="evidence" value="ECO:0007669"/>
    <property type="project" value="UniProtKB-KW"/>
</dbReference>
<evidence type="ECO:0000259" key="3">
    <source>
        <dbReference type="PROSITE" id="PS50186"/>
    </source>
</evidence>
<name>A0A4W4EN42_ELEEL</name>
<dbReference type="PANTHER" id="PTHR16206">
    <property type="entry name" value="DEP DOMAIN-CONTAINING"/>
    <property type="match status" value="1"/>
</dbReference>
<accession>A0A4W4EN42</accession>
<evidence type="ECO:0000256" key="2">
    <source>
        <dbReference type="SAM" id="MobiDB-lite"/>
    </source>
</evidence>
<dbReference type="InterPro" id="IPR008936">
    <property type="entry name" value="Rho_GTPase_activation_prot"/>
</dbReference>
<dbReference type="GO" id="GO:0035556">
    <property type="term" value="P:intracellular signal transduction"/>
    <property type="evidence" value="ECO:0007669"/>
    <property type="project" value="InterPro"/>
</dbReference>
<dbReference type="SUPFAM" id="SSF48350">
    <property type="entry name" value="GTPase activation domain, GAP"/>
    <property type="match status" value="1"/>
</dbReference>
<feature type="region of interest" description="Disordered" evidence="2">
    <location>
        <begin position="353"/>
        <end position="385"/>
    </location>
</feature>
<dbReference type="CDD" id="cd04447">
    <property type="entry name" value="DEP_BRCC3"/>
    <property type="match status" value="1"/>
</dbReference>
<dbReference type="Pfam" id="PF00610">
    <property type="entry name" value="DEP"/>
    <property type="match status" value="1"/>
</dbReference>
<dbReference type="GeneTree" id="ENSGT00950000182976"/>
<dbReference type="Proteomes" id="UP000314983">
    <property type="component" value="Chromosome 23"/>
</dbReference>
<reference evidence="4" key="3">
    <citation type="submission" date="2020-05" db="EMBL/GenBank/DDBJ databases">
        <title>Electrophorus electricus (electric eel) genome, fEleEle1, primary haplotype.</title>
        <authorList>
            <person name="Myers G."/>
            <person name="Meyer A."/>
            <person name="Fedrigo O."/>
            <person name="Formenti G."/>
            <person name="Rhie A."/>
            <person name="Tracey A."/>
            <person name="Sims Y."/>
            <person name="Jarvis E.D."/>
        </authorList>
    </citation>
    <scope>NUCLEOTIDE SEQUENCE [LARGE SCALE GENOMIC DNA]</scope>
</reference>
<reference evidence="4" key="4">
    <citation type="submission" date="2025-08" db="UniProtKB">
        <authorList>
            <consortium name="Ensembl"/>
        </authorList>
    </citation>
    <scope>IDENTIFICATION</scope>
</reference>
<evidence type="ECO:0000256" key="1">
    <source>
        <dbReference type="ARBA" id="ARBA00022468"/>
    </source>
</evidence>
<dbReference type="InterPro" id="IPR036388">
    <property type="entry name" value="WH-like_DNA-bd_sf"/>
</dbReference>
<dbReference type="OMA" id="DKLKWIK"/>
<dbReference type="AlphaFoldDB" id="A0A4W4EN42"/>
<dbReference type="InterPro" id="IPR000591">
    <property type="entry name" value="DEP_dom"/>
</dbReference>
<dbReference type="Gene3D" id="1.10.10.10">
    <property type="entry name" value="Winged helix-like DNA-binding domain superfamily/Winged helix DNA-binding domain"/>
    <property type="match status" value="1"/>
</dbReference>